<dbReference type="GO" id="GO:0047429">
    <property type="term" value="F:nucleoside triphosphate diphosphatase activity"/>
    <property type="evidence" value="ECO:0007669"/>
    <property type="project" value="InterPro"/>
</dbReference>
<dbReference type="Pfam" id="PF12643">
    <property type="entry name" value="MazG-like"/>
    <property type="match status" value="1"/>
</dbReference>
<dbReference type="AlphaFoldDB" id="A0A142BWH2"/>
<accession>A0A142BWH2</accession>
<dbReference type="PIRSF" id="PIRSF029826">
    <property type="entry name" value="UCP029826_pph"/>
    <property type="match status" value="1"/>
</dbReference>
<dbReference type="SUPFAM" id="SSF101386">
    <property type="entry name" value="all-alpha NTP pyrophosphatases"/>
    <property type="match status" value="1"/>
</dbReference>
<dbReference type="CDD" id="cd11537">
    <property type="entry name" value="NTP-PPase_RS21-C6_like"/>
    <property type="match status" value="1"/>
</dbReference>
<dbReference type="PANTHER" id="PTHR46523:SF1">
    <property type="entry name" value="DCTP PYROPHOSPHATASE 1"/>
    <property type="match status" value="1"/>
</dbReference>
<keyword evidence="1" id="KW-0378">Hydrolase</keyword>
<dbReference type="GO" id="GO:0009143">
    <property type="term" value="P:nucleoside triphosphate catabolic process"/>
    <property type="evidence" value="ECO:0007669"/>
    <property type="project" value="InterPro"/>
</dbReference>
<dbReference type="EMBL" id="KU736878">
    <property type="protein sequence ID" value="AMP42460.1"/>
    <property type="molecule type" value="Genomic_DNA"/>
</dbReference>
<proteinExistence type="predicted"/>
<name>A0A142BWH2_9BACT</name>
<dbReference type="Gene3D" id="1.10.287.1080">
    <property type="entry name" value="MazG-like"/>
    <property type="match status" value="1"/>
</dbReference>
<sequence length="116" mass="13510">MAADLDHIQQKLKQFAHERQWDNYHSPKNIAMALTVEAAELQEIFQWMTEEESLRLNTQKLQAVKHEIADVFLYLLTISRVLDIDILKAATEKLALNEIKYPLDKARGNAKKYTEL</sequence>
<dbReference type="PANTHER" id="PTHR46523">
    <property type="entry name" value="DCTP PYROPHOSPHATASE 1"/>
    <property type="match status" value="1"/>
</dbReference>
<evidence type="ECO:0000313" key="1">
    <source>
        <dbReference type="EMBL" id="AMP42460.1"/>
    </source>
</evidence>
<dbReference type="InterPro" id="IPR025984">
    <property type="entry name" value="DCTPP"/>
</dbReference>
<organism evidence="1">
    <name type="scientific">uncultured bacterium IN-13</name>
    <dbReference type="NCBI Taxonomy" id="1805591"/>
    <lineage>
        <taxon>Bacteria</taxon>
        <taxon>environmental samples</taxon>
    </lineage>
</organism>
<protein>
    <submittedName>
        <fullName evidence="1">Nucleotide pyrophosphohydrolase</fullName>
    </submittedName>
</protein>
<reference evidence="1" key="1">
    <citation type="journal article" date="2016" name="Appl. Environ. Microbiol.">
        <title>Diversity of the Tetracycline Mobilome within a Chinese Pig Manure Sample.</title>
        <authorList>
            <person name="Leclercq S.O."/>
            <person name="Wang C."/>
            <person name="Zhu Y."/>
            <person name="Wu H."/>
            <person name="Du X."/>
            <person name="Liu Z."/>
            <person name="Feng J."/>
        </authorList>
    </citation>
    <scope>NUCLEOTIDE SEQUENCE</scope>
</reference>
<dbReference type="InterPro" id="IPR052555">
    <property type="entry name" value="dCTP_Pyrophosphatase"/>
</dbReference>